<dbReference type="Pfam" id="PF13476">
    <property type="entry name" value="AAA_23"/>
    <property type="match status" value="1"/>
</dbReference>
<dbReference type="InterPro" id="IPR027417">
    <property type="entry name" value="P-loop_NTPase"/>
</dbReference>
<organism evidence="2 3">
    <name type="scientific">Benzoatithermus flavus</name>
    <dbReference type="NCBI Taxonomy" id="3108223"/>
    <lineage>
        <taxon>Bacteria</taxon>
        <taxon>Pseudomonadati</taxon>
        <taxon>Pseudomonadota</taxon>
        <taxon>Alphaproteobacteria</taxon>
        <taxon>Geminicoccales</taxon>
        <taxon>Geminicoccaceae</taxon>
        <taxon>Benzoatithermus</taxon>
    </lineage>
</organism>
<evidence type="ECO:0000313" key="3">
    <source>
        <dbReference type="Proteomes" id="UP001375743"/>
    </source>
</evidence>
<dbReference type="Proteomes" id="UP001375743">
    <property type="component" value="Unassembled WGS sequence"/>
</dbReference>
<dbReference type="EMBL" id="JBBLZC010000004">
    <property type="protein sequence ID" value="MEK0082649.1"/>
    <property type="molecule type" value="Genomic_DNA"/>
</dbReference>
<name>A0ABU8XQK6_9PROT</name>
<dbReference type="RefSeq" id="WP_418158498.1">
    <property type="nucleotide sequence ID" value="NZ_JBBLZC010000004.1"/>
</dbReference>
<reference evidence="2 3" key="1">
    <citation type="submission" date="2024-01" db="EMBL/GenBank/DDBJ databases">
        <title>Multi-omics insights into the function and evolution of sodium benzoate biodegradation pathways in Benzoatithermus flavus gen. nov., sp. nov. from hot spring.</title>
        <authorList>
            <person name="Hu C.-J."/>
            <person name="Li W.-J."/>
        </authorList>
    </citation>
    <scope>NUCLEOTIDE SEQUENCE [LARGE SCALE GENOMIC DNA]</scope>
    <source>
        <strain evidence="2 3">SYSU G07066</strain>
    </source>
</reference>
<evidence type="ECO:0000313" key="2">
    <source>
        <dbReference type="EMBL" id="MEK0082649.1"/>
    </source>
</evidence>
<gene>
    <name evidence="2" type="ORF">U1T56_05770</name>
</gene>
<dbReference type="SUPFAM" id="SSF52540">
    <property type="entry name" value="P-loop containing nucleoside triphosphate hydrolases"/>
    <property type="match status" value="1"/>
</dbReference>
<comment type="caution">
    <text evidence="2">The sequence shown here is derived from an EMBL/GenBank/DDBJ whole genome shotgun (WGS) entry which is preliminary data.</text>
</comment>
<keyword evidence="3" id="KW-1185">Reference proteome</keyword>
<evidence type="ECO:0000259" key="1">
    <source>
        <dbReference type="Pfam" id="PF13476"/>
    </source>
</evidence>
<protein>
    <submittedName>
        <fullName evidence="2">AAA family ATPase</fullName>
    </submittedName>
</protein>
<sequence length="55" mass="6152">MHLRKIELKDWKAYVSASIELPRPTEGRNVILVGAKNGYGKTSLFEAIVLGLRVL</sequence>
<feature type="domain" description="Rad50/SbcC-type AAA" evidence="1">
    <location>
        <begin position="5"/>
        <end position="52"/>
    </location>
</feature>
<dbReference type="Gene3D" id="3.40.50.300">
    <property type="entry name" value="P-loop containing nucleotide triphosphate hydrolases"/>
    <property type="match status" value="1"/>
</dbReference>
<accession>A0ABU8XQK6</accession>
<proteinExistence type="predicted"/>
<dbReference type="InterPro" id="IPR038729">
    <property type="entry name" value="Rad50/SbcC_AAA"/>
</dbReference>